<sequence>MTATGAVVIGLILVPMAWLVLRGERATGPAAPGEESPPSQIAPSTPR</sequence>
<organism evidence="2 3">
    <name type="scientific">Streptomyces olivochromogenes</name>
    <dbReference type="NCBI Taxonomy" id="1963"/>
    <lineage>
        <taxon>Bacteria</taxon>
        <taxon>Bacillati</taxon>
        <taxon>Actinomycetota</taxon>
        <taxon>Actinomycetes</taxon>
        <taxon>Kitasatosporales</taxon>
        <taxon>Streptomycetaceae</taxon>
        <taxon>Streptomyces</taxon>
    </lineage>
</organism>
<reference evidence="3" key="1">
    <citation type="submission" date="2017-05" db="EMBL/GenBank/DDBJ databases">
        <title>Streptomyces olivochromogenes NBRC 3561 whole genome shotgun sequence.</title>
        <authorList>
            <person name="Dohra H."/>
            <person name="Kodani S."/>
        </authorList>
    </citation>
    <scope>NUCLEOTIDE SEQUENCE [LARGE SCALE GENOMIC DNA]</scope>
    <source>
        <strain evidence="3">NBRC 3561</strain>
    </source>
</reference>
<dbReference type="EMBL" id="BDQI01000028">
    <property type="protein sequence ID" value="GAX56681.1"/>
    <property type="molecule type" value="Genomic_DNA"/>
</dbReference>
<accession>A0A250VR99</accession>
<dbReference type="RefSeq" id="WP_159064550.1">
    <property type="nucleotide sequence ID" value="NZ_BDQI01000028.1"/>
</dbReference>
<evidence type="ECO:0000313" key="3">
    <source>
        <dbReference type="Proteomes" id="UP000217446"/>
    </source>
</evidence>
<keyword evidence="3" id="KW-1185">Reference proteome</keyword>
<dbReference type="AlphaFoldDB" id="A0A250VR99"/>
<gene>
    <name evidence="2" type="ORF">SO3561_08249</name>
</gene>
<proteinExistence type="predicted"/>
<protein>
    <submittedName>
        <fullName evidence="2">Uncharacterized protein</fullName>
    </submittedName>
</protein>
<comment type="caution">
    <text evidence="2">The sequence shown here is derived from an EMBL/GenBank/DDBJ whole genome shotgun (WGS) entry which is preliminary data.</text>
</comment>
<evidence type="ECO:0000313" key="2">
    <source>
        <dbReference type="EMBL" id="GAX56681.1"/>
    </source>
</evidence>
<evidence type="ECO:0000256" key="1">
    <source>
        <dbReference type="SAM" id="MobiDB-lite"/>
    </source>
</evidence>
<name>A0A250VR99_STROL</name>
<feature type="region of interest" description="Disordered" evidence="1">
    <location>
        <begin position="27"/>
        <end position="47"/>
    </location>
</feature>
<dbReference type="Proteomes" id="UP000217446">
    <property type="component" value="Unassembled WGS sequence"/>
</dbReference>
<feature type="compositionally biased region" description="Polar residues" evidence="1">
    <location>
        <begin position="37"/>
        <end position="47"/>
    </location>
</feature>